<reference evidence="1" key="1">
    <citation type="journal article" date="2013" name="Nature">
        <title>Draft genome of the wheat A-genome progenitor Triticum urartu.</title>
        <authorList>
            <person name="Ling H.Q."/>
            <person name="Zhao S."/>
            <person name="Liu D."/>
            <person name="Wang J."/>
            <person name="Sun H."/>
            <person name="Zhang C."/>
            <person name="Fan H."/>
            <person name="Li D."/>
            <person name="Dong L."/>
            <person name="Tao Y."/>
            <person name="Gao C."/>
            <person name="Wu H."/>
            <person name="Li Y."/>
            <person name="Cui Y."/>
            <person name="Guo X."/>
            <person name="Zheng S."/>
            <person name="Wang B."/>
            <person name="Yu K."/>
            <person name="Liang Q."/>
            <person name="Yang W."/>
            <person name="Lou X."/>
            <person name="Chen J."/>
            <person name="Feng M."/>
            <person name="Jian J."/>
            <person name="Zhang X."/>
            <person name="Luo G."/>
            <person name="Jiang Y."/>
            <person name="Liu J."/>
            <person name="Wang Z."/>
            <person name="Sha Y."/>
            <person name="Zhang B."/>
            <person name="Wu H."/>
            <person name="Tang D."/>
            <person name="Shen Q."/>
            <person name="Xue P."/>
            <person name="Zou S."/>
            <person name="Wang X."/>
            <person name="Liu X."/>
            <person name="Wang F."/>
            <person name="Yang Y."/>
            <person name="An X."/>
            <person name="Dong Z."/>
            <person name="Zhang K."/>
            <person name="Zhang X."/>
            <person name="Luo M.C."/>
            <person name="Dvorak J."/>
            <person name="Tong Y."/>
            <person name="Wang J."/>
            <person name="Yang H."/>
            <person name="Li Z."/>
            <person name="Wang D."/>
            <person name="Zhang A."/>
            <person name="Wang J."/>
        </authorList>
    </citation>
    <scope>NUCLEOTIDE SEQUENCE</scope>
</reference>
<dbReference type="AlphaFoldDB" id="M7ZND7"/>
<sequence>MGLKIGNAEGVKTWGHRDIRCVTFWCPLAWRQQPGTERFGSVGSLWKVSHKDVPLVSSLESAGSLNDPFVPNDFAADGSSSDDGGLDEALFDFYMDHKVKCLKRKLSCAGKRNVGNFSQVLSMVCVQRIKVWSREAAGSRDQLEPDPFSGYEQIHFLGSFVEIQVSAVVRKFD</sequence>
<name>M7ZND7_TRIUA</name>
<dbReference type="EMBL" id="KD099788">
    <property type="protein sequence ID" value="EMS61156.1"/>
    <property type="molecule type" value="Genomic_DNA"/>
</dbReference>
<gene>
    <name evidence="1" type="ORF">TRIUR3_10521</name>
</gene>
<proteinExistence type="predicted"/>
<accession>M7ZND7</accession>
<protein>
    <submittedName>
        <fullName evidence="1">Uncharacterized protein</fullName>
    </submittedName>
</protein>
<evidence type="ECO:0000313" key="1">
    <source>
        <dbReference type="EMBL" id="EMS61156.1"/>
    </source>
</evidence>
<organism evidence="1">
    <name type="scientific">Triticum urartu</name>
    <name type="common">Red wild einkorn</name>
    <name type="synonym">Crithodium urartu</name>
    <dbReference type="NCBI Taxonomy" id="4572"/>
    <lineage>
        <taxon>Eukaryota</taxon>
        <taxon>Viridiplantae</taxon>
        <taxon>Streptophyta</taxon>
        <taxon>Embryophyta</taxon>
        <taxon>Tracheophyta</taxon>
        <taxon>Spermatophyta</taxon>
        <taxon>Magnoliopsida</taxon>
        <taxon>Liliopsida</taxon>
        <taxon>Poales</taxon>
        <taxon>Poaceae</taxon>
        <taxon>BOP clade</taxon>
        <taxon>Pooideae</taxon>
        <taxon>Triticodae</taxon>
        <taxon>Triticeae</taxon>
        <taxon>Triticinae</taxon>
        <taxon>Triticum</taxon>
    </lineage>
</organism>